<dbReference type="GO" id="GO:0016020">
    <property type="term" value="C:membrane"/>
    <property type="evidence" value="ECO:0007669"/>
    <property type="project" value="InterPro"/>
</dbReference>
<dbReference type="EMBL" id="FOUY01000056">
    <property type="protein sequence ID" value="SFO42714.1"/>
    <property type="molecule type" value="Genomic_DNA"/>
</dbReference>
<dbReference type="STRING" id="260086.SAMN05216207_105624"/>
<proteinExistence type="predicted"/>
<dbReference type="InterPro" id="IPR011712">
    <property type="entry name" value="Sig_transdc_His_kin_sub3_dim/P"/>
</dbReference>
<keyword evidence="9" id="KW-0472">Membrane</keyword>
<feature type="transmembrane region" description="Helical" evidence="9">
    <location>
        <begin position="130"/>
        <end position="147"/>
    </location>
</feature>
<feature type="transmembrane region" description="Helical" evidence="9">
    <location>
        <begin position="102"/>
        <end position="124"/>
    </location>
</feature>
<evidence type="ECO:0000313" key="12">
    <source>
        <dbReference type="Proteomes" id="UP000199614"/>
    </source>
</evidence>
<dbReference type="Proteomes" id="UP000199614">
    <property type="component" value="Unassembled WGS sequence"/>
</dbReference>
<dbReference type="InterPro" id="IPR036890">
    <property type="entry name" value="HATPase_C_sf"/>
</dbReference>
<evidence type="ECO:0000259" key="10">
    <source>
        <dbReference type="Pfam" id="PF07730"/>
    </source>
</evidence>
<dbReference type="PANTHER" id="PTHR24421:SF10">
    <property type="entry name" value="NITRATE_NITRITE SENSOR PROTEIN NARQ"/>
    <property type="match status" value="1"/>
</dbReference>
<dbReference type="AlphaFoldDB" id="A0A1I5H350"/>
<dbReference type="GO" id="GO:0000155">
    <property type="term" value="F:phosphorelay sensor kinase activity"/>
    <property type="evidence" value="ECO:0007669"/>
    <property type="project" value="InterPro"/>
</dbReference>
<keyword evidence="7" id="KW-0067">ATP-binding</keyword>
<keyword evidence="5" id="KW-0547">Nucleotide-binding</keyword>
<feature type="domain" description="Signal transduction histidine kinase subgroup 3 dimerisation and phosphoacceptor" evidence="10">
    <location>
        <begin position="217"/>
        <end position="281"/>
    </location>
</feature>
<gene>
    <name evidence="11" type="ORF">SAMN05216207_105624</name>
</gene>
<feature type="transmembrane region" description="Helical" evidence="9">
    <location>
        <begin position="45"/>
        <end position="66"/>
    </location>
</feature>
<evidence type="ECO:0000256" key="9">
    <source>
        <dbReference type="SAM" id="Phobius"/>
    </source>
</evidence>
<sequence>MSIIDGGRHRTFGRVRRRHSIAGRILRFGRRLYGDTVFAIFRRPLLPLAVAVAACTAVLAVDLAVLNPRTPSGRLLLAELVLVPLLAALVSRDLRPHPWRAAAWGLSAAAASLAVTAVVSQTVLQRTPGTTATGALAVIVVVGCRHLPTRRLLVVAPAVVAILAVPARLPERVLADLPGGAGAPAAIVVCGCLAGGLLLRAGDTGRRAAHAAAIRGERLRLAHDLHDDVAHHVTGIVIAAQAGGLAVDDPERVRMLFARIEAGGQEGLISMNRMVRLLRTGTDPAPTVEPSLDDVAELVHRFAATDLPASLHVTPAARAGELSGPRCGLVGRVVQEGLTNVRKHARAARAVEVVIDRDDATVVVSVRDDGDRRPRNRRFPAGGAGLEGLGEQLVALDGELAAGPDDRGGWALTARIPQDRR</sequence>
<dbReference type="GO" id="GO:0005524">
    <property type="term" value="F:ATP binding"/>
    <property type="evidence" value="ECO:0007669"/>
    <property type="project" value="UniProtKB-KW"/>
</dbReference>
<evidence type="ECO:0000256" key="4">
    <source>
        <dbReference type="ARBA" id="ARBA00022679"/>
    </source>
</evidence>
<evidence type="ECO:0000256" key="1">
    <source>
        <dbReference type="ARBA" id="ARBA00000085"/>
    </source>
</evidence>
<keyword evidence="9" id="KW-1133">Transmembrane helix</keyword>
<dbReference type="SUPFAM" id="SSF55874">
    <property type="entry name" value="ATPase domain of HSP90 chaperone/DNA topoisomerase II/histidine kinase"/>
    <property type="match status" value="1"/>
</dbReference>
<dbReference type="CDD" id="cd16917">
    <property type="entry name" value="HATPase_UhpB-NarQ-NarX-like"/>
    <property type="match status" value="1"/>
</dbReference>
<evidence type="ECO:0000256" key="2">
    <source>
        <dbReference type="ARBA" id="ARBA00012438"/>
    </source>
</evidence>
<evidence type="ECO:0000256" key="6">
    <source>
        <dbReference type="ARBA" id="ARBA00022777"/>
    </source>
</evidence>
<dbReference type="GO" id="GO:0046983">
    <property type="term" value="F:protein dimerization activity"/>
    <property type="evidence" value="ECO:0007669"/>
    <property type="project" value="InterPro"/>
</dbReference>
<keyword evidence="12" id="KW-1185">Reference proteome</keyword>
<comment type="catalytic activity">
    <reaction evidence="1">
        <text>ATP + protein L-histidine = ADP + protein N-phospho-L-histidine.</text>
        <dbReference type="EC" id="2.7.13.3"/>
    </reaction>
</comment>
<feature type="transmembrane region" description="Helical" evidence="9">
    <location>
        <begin position="72"/>
        <end position="90"/>
    </location>
</feature>
<dbReference type="Gene3D" id="3.30.565.10">
    <property type="entry name" value="Histidine kinase-like ATPase, C-terminal domain"/>
    <property type="match status" value="1"/>
</dbReference>
<dbReference type="Pfam" id="PF07730">
    <property type="entry name" value="HisKA_3"/>
    <property type="match status" value="1"/>
</dbReference>
<dbReference type="InterPro" id="IPR050482">
    <property type="entry name" value="Sensor_HK_TwoCompSys"/>
</dbReference>
<feature type="transmembrane region" description="Helical" evidence="9">
    <location>
        <begin position="181"/>
        <end position="199"/>
    </location>
</feature>
<evidence type="ECO:0000313" key="11">
    <source>
        <dbReference type="EMBL" id="SFO42714.1"/>
    </source>
</evidence>
<accession>A0A1I5H350</accession>
<evidence type="ECO:0000256" key="8">
    <source>
        <dbReference type="ARBA" id="ARBA00023012"/>
    </source>
</evidence>
<keyword evidence="9" id="KW-0812">Transmembrane</keyword>
<dbReference type="PANTHER" id="PTHR24421">
    <property type="entry name" value="NITRATE/NITRITE SENSOR PROTEIN NARX-RELATED"/>
    <property type="match status" value="1"/>
</dbReference>
<reference evidence="11 12" key="1">
    <citation type="submission" date="2016-10" db="EMBL/GenBank/DDBJ databases">
        <authorList>
            <person name="de Groot N.N."/>
        </authorList>
    </citation>
    <scope>NUCLEOTIDE SEQUENCE [LARGE SCALE GENOMIC DNA]</scope>
    <source>
        <strain evidence="11 12">CGMCC 4.1877</strain>
    </source>
</reference>
<keyword evidence="3" id="KW-0597">Phosphoprotein</keyword>
<protein>
    <recommendedName>
        <fullName evidence="2">histidine kinase</fullName>
        <ecNumber evidence="2">2.7.13.3</ecNumber>
    </recommendedName>
</protein>
<keyword evidence="8" id="KW-0902">Two-component regulatory system</keyword>
<evidence type="ECO:0000256" key="3">
    <source>
        <dbReference type="ARBA" id="ARBA00022553"/>
    </source>
</evidence>
<dbReference type="EC" id="2.7.13.3" evidence="2"/>
<keyword evidence="4" id="KW-0808">Transferase</keyword>
<feature type="transmembrane region" description="Helical" evidence="9">
    <location>
        <begin position="152"/>
        <end position="169"/>
    </location>
</feature>
<evidence type="ECO:0000256" key="5">
    <source>
        <dbReference type="ARBA" id="ARBA00022741"/>
    </source>
</evidence>
<organism evidence="11 12">
    <name type="scientific">Pseudonocardia ammonioxydans</name>
    <dbReference type="NCBI Taxonomy" id="260086"/>
    <lineage>
        <taxon>Bacteria</taxon>
        <taxon>Bacillati</taxon>
        <taxon>Actinomycetota</taxon>
        <taxon>Actinomycetes</taxon>
        <taxon>Pseudonocardiales</taxon>
        <taxon>Pseudonocardiaceae</taxon>
        <taxon>Pseudonocardia</taxon>
    </lineage>
</organism>
<dbReference type="Gene3D" id="1.20.5.1930">
    <property type="match status" value="1"/>
</dbReference>
<keyword evidence="6 11" id="KW-0418">Kinase</keyword>
<evidence type="ECO:0000256" key="7">
    <source>
        <dbReference type="ARBA" id="ARBA00022840"/>
    </source>
</evidence>
<name>A0A1I5H350_PSUAM</name>